<gene>
    <name evidence="1" type="ORF">GN958_ATG21763</name>
</gene>
<dbReference type="AlphaFoldDB" id="A0A8S9TR56"/>
<evidence type="ECO:0000313" key="2">
    <source>
        <dbReference type="Proteomes" id="UP000704712"/>
    </source>
</evidence>
<name>A0A8S9TR56_PHYIN</name>
<comment type="caution">
    <text evidence="1">The sequence shown here is derived from an EMBL/GenBank/DDBJ whole genome shotgun (WGS) entry which is preliminary data.</text>
</comment>
<dbReference type="Proteomes" id="UP000704712">
    <property type="component" value="Unassembled WGS sequence"/>
</dbReference>
<proteinExistence type="predicted"/>
<sequence length="95" mass="10450">AALGVPKHPHDHRSNSFASRRLEPSALDYSSASVALNSAATVLQPHYSLTRPSTRASLGRRLALSAALCRTDLSRRWCLPCTRDLQTGCARHHQF</sequence>
<organism evidence="1 2">
    <name type="scientific">Phytophthora infestans</name>
    <name type="common">Potato late blight agent</name>
    <name type="synonym">Botrytis infestans</name>
    <dbReference type="NCBI Taxonomy" id="4787"/>
    <lineage>
        <taxon>Eukaryota</taxon>
        <taxon>Sar</taxon>
        <taxon>Stramenopiles</taxon>
        <taxon>Oomycota</taxon>
        <taxon>Peronosporomycetes</taxon>
        <taxon>Peronosporales</taxon>
        <taxon>Peronosporaceae</taxon>
        <taxon>Phytophthora</taxon>
    </lineage>
</organism>
<accession>A0A8S9TR56</accession>
<evidence type="ECO:0000313" key="1">
    <source>
        <dbReference type="EMBL" id="KAF4129044.1"/>
    </source>
</evidence>
<protein>
    <submittedName>
        <fullName evidence="1">Uncharacterized protein</fullName>
    </submittedName>
</protein>
<dbReference type="EMBL" id="JAACNO010003018">
    <property type="protein sequence ID" value="KAF4129044.1"/>
    <property type="molecule type" value="Genomic_DNA"/>
</dbReference>
<feature type="non-terminal residue" evidence="1">
    <location>
        <position position="1"/>
    </location>
</feature>
<reference evidence="1" key="1">
    <citation type="submission" date="2020-03" db="EMBL/GenBank/DDBJ databases">
        <title>Hybrid Assembly of Korean Phytophthora infestans isolates.</title>
        <authorList>
            <person name="Prokchorchik M."/>
            <person name="Lee Y."/>
            <person name="Seo J."/>
            <person name="Cho J.-H."/>
            <person name="Park Y.-E."/>
            <person name="Jang D.-C."/>
            <person name="Im J.-S."/>
            <person name="Choi J.-G."/>
            <person name="Park H.-J."/>
            <person name="Lee G.-B."/>
            <person name="Lee Y.-G."/>
            <person name="Hong S.-Y."/>
            <person name="Cho K."/>
            <person name="Sohn K.H."/>
        </authorList>
    </citation>
    <scope>NUCLEOTIDE SEQUENCE</scope>
    <source>
        <strain evidence="1">KR_2_A2</strain>
    </source>
</reference>